<reference evidence="2 3" key="1">
    <citation type="journal article" date="2019" name="Commun. Biol.">
        <title>The bagworm genome reveals a unique fibroin gene that provides high tensile strength.</title>
        <authorList>
            <person name="Kono N."/>
            <person name="Nakamura H."/>
            <person name="Ohtoshi R."/>
            <person name="Tomita M."/>
            <person name="Numata K."/>
            <person name="Arakawa K."/>
        </authorList>
    </citation>
    <scope>NUCLEOTIDE SEQUENCE [LARGE SCALE GENOMIC DNA]</scope>
</reference>
<gene>
    <name evidence="2" type="ORF">EVAR_48402_1</name>
</gene>
<feature type="region of interest" description="Disordered" evidence="1">
    <location>
        <begin position="1"/>
        <end position="55"/>
    </location>
</feature>
<name>A0A4C1XPF4_EUMVA</name>
<evidence type="ECO:0000256" key="1">
    <source>
        <dbReference type="SAM" id="MobiDB-lite"/>
    </source>
</evidence>
<dbReference type="AlphaFoldDB" id="A0A4C1XPF4"/>
<sequence>MYAARPFIEIRRASDTTTHKNTTRRASAPRPPPRPATSLKRALRRSTTPRATTSSNLKLGASGVLVGRAGGAHFRPVIRRLLTAYSNMYDATQRQPSNLFFHDESSSNELNIDAPSHLAGCTSCRECRGVIQCEGFMSNRDGVSPVKKWIKHGRQIKARRGPPALPCDRALRPQTLRRRPCDGIDTLGNTPTVECSSGRGKSSANVLGARVIMYALRQPTFKSWWGGGVKPSIYGHEVSWCKFLCAFFSREGSGFLERANAAGATDECTSISEALA</sequence>
<evidence type="ECO:0000313" key="3">
    <source>
        <dbReference type="Proteomes" id="UP000299102"/>
    </source>
</evidence>
<feature type="compositionally biased region" description="Basic and acidic residues" evidence="1">
    <location>
        <begin position="8"/>
        <end position="18"/>
    </location>
</feature>
<keyword evidence="3" id="KW-1185">Reference proteome</keyword>
<proteinExistence type="predicted"/>
<evidence type="ECO:0000313" key="2">
    <source>
        <dbReference type="EMBL" id="GBP65701.1"/>
    </source>
</evidence>
<organism evidence="2 3">
    <name type="scientific">Eumeta variegata</name>
    <name type="common">Bagworm moth</name>
    <name type="synonym">Eumeta japonica</name>
    <dbReference type="NCBI Taxonomy" id="151549"/>
    <lineage>
        <taxon>Eukaryota</taxon>
        <taxon>Metazoa</taxon>
        <taxon>Ecdysozoa</taxon>
        <taxon>Arthropoda</taxon>
        <taxon>Hexapoda</taxon>
        <taxon>Insecta</taxon>
        <taxon>Pterygota</taxon>
        <taxon>Neoptera</taxon>
        <taxon>Endopterygota</taxon>
        <taxon>Lepidoptera</taxon>
        <taxon>Glossata</taxon>
        <taxon>Ditrysia</taxon>
        <taxon>Tineoidea</taxon>
        <taxon>Psychidae</taxon>
        <taxon>Oiketicinae</taxon>
        <taxon>Eumeta</taxon>
    </lineage>
</organism>
<dbReference type="Proteomes" id="UP000299102">
    <property type="component" value="Unassembled WGS sequence"/>
</dbReference>
<protein>
    <submittedName>
        <fullName evidence="2">Uncharacterized protein</fullName>
    </submittedName>
</protein>
<feature type="compositionally biased region" description="Low complexity" evidence="1">
    <location>
        <begin position="45"/>
        <end position="55"/>
    </location>
</feature>
<comment type="caution">
    <text evidence="2">The sequence shown here is derived from an EMBL/GenBank/DDBJ whole genome shotgun (WGS) entry which is preliminary data.</text>
</comment>
<accession>A0A4C1XPF4</accession>
<dbReference type="EMBL" id="BGZK01000937">
    <property type="protein sequence ID" value="GBP65701.1"/>
    <property type="molecule type" value="Genomic_DNA"/>
</dbReference>